<proteinExistence type="predicted"/>
<protein>
    <submittedName>
        <fullName evidence="1">Uncharacterized protein</fullName>
    </submittedName>
</protein>
<feature type="non-terminal residue" evidence="1">
    <location>
        <position position="56"/>
    </location>
</feature>
<dbReference type="AlphaFoldDB" id="A0A382YUN3"/>
<organism evidence="1">
    <name type="scientific">marine metagenome</name>
    <dbReference type="NCBI Taxonomy" id="408172"/>
    <lineage>
        <taxon>unclassified sequences</taxon>
        <taxon>metagenomes</taxon>
        <taxon>ecological metagenomes</taxon>
    </lineage>
</organism>
<name>A0A382YUN3_9ZZZZ</name>
<gene>
    <name evidence="1" type="ORF">METZ01_LOCUS439841</name>
</gene>
<reference evidence="1" key="1">
    <citation type="submission" date="2018-05" db="EMBL/GenBank/DDBJ databases">
        <authorList>
            <person name="Lanie J.A."/>
            <person name="Ng W.-L."/>
            <person name="Kazmierczak K.M."/>
            <person name="Andrzejewski T.M."/>
            <person name="Davidsen T.M."/>
            <person name="Wayne K.J."/>
            <person name="Tettelin H."/>
            <person name="Glass J.I."/>
            <person name="Rusch D."/>
            <person name="Podicherti R."/>
            <person name="Tsui H.-C.T."/>
            <person name="Winkler M.E."/>
        </authorList>
    </citation>
    <scope>NUCLEOTIDE SEQUENCE</scope>
</reference>
<evidence type="ECO:0000313" key="1">
    <source>
        <dbReference type="EMBL" id="SVD86987.1"/>
    </source>
</evidence>
<sequence length="56" mass="6289">MKINHKQVVVITSLILIMFSNFVNASDVCKVPSGYYYDAKLEARFVNIASKIPSPQ</sequence>
<dbReference type="EMBL" id="UINC01178684">
    <property type="protein sequence ID" value="SVD86987.1"/>
    <property type="molecule type" value="Genomic_DNA"/>
</dbReference>
<accession>A0A382YUN3</accession>